<organism evidence="3 4">
    <name type="scientific">Lottiidibacillus patelloidae</name>
    <dbReference type="NCBI Taxonomy" id="2670334"/>
    <lineage>
        <taxon>Bacteria</taxon>
        <taxon>Bacillati</taxon>
        <taxon>Bacillota</taxon>
        <taxon>Bacilli</taxon>
        <taxon>Bacillales</taxon>
        <taxon>Bacillaceae</taxon>
        <taxon>Lottiidibacillus</taxon>
    </lineage>
</organism>
<dbReference type="SUPFAM" id="SSF51735">
    <property type="entry name" value="NAD(P)-binding Rossmann-fold domains"/>
    <property type="match status" value="1"/>
</dbReference>
<dbReference type="PROSITE" id="PS00061">
    <property type="entry name" value="ADH_SHORT"/>
    <property type="match status" value="1"/>
</dbReference>
<reference evidence="4" key="1">
    <citation type="submission" date="2017-08" db="EMBL/GenBank/DDBJ databases">
        <authorList>
            <person name="Huang Z."/>
        </authorList>
    </citation>
    <scope>NUCLEOTIDE SEQUENCE [LARGE SCALE GENOMIC DNA]</scope>
    <source>
        <strain evidence="4">SA5d-4</strain>
    </source>
</reference>
<accession>A0A263BWS2</accession>
<dbReference type="PANTHER" id="PTHR43574">
    <property type="entry name" value="EPIMERASE-RELATED"/>
    <property type="match status" value="1"/>
</dbReference>
<feature type="domain" description="NAD-dependent epimerase/dehydratase" evidence="2">
    <location>
        <begin position="3"/>
        <end position="244"/>
    </location>
</feature>
<evidence type="ECO:0000313" key="3">
    <source>
        <dbReference type="EMBL" id="OZM58018.1"/>
    </source>
</evidence>
<dbReference type="InterPro" id="IPR001509">
    <property type="entry name" value="Epimerase_deHydtase"/>
</dbReference>
<reference evidence="3 4" key="2">
    <citation type="submission" date="2017-09" db="EMBL/GenBank/DDBJ databases">
        <title>Bacillus patelloidae sp. nov., isolated from the intestinal tract of a marine limpet.</title>
        <authorList>
            <person name="Liu R."/>
            <person name="Dong C."/>
            <person name="Shao Z."/>
        </authorList>
    </citation>
    <scope>NUCLEOTIDE SEQUENCE [LARGE SCALE GENOMIC DNA]</scope>
    <source>
        <strain evidence="3 4">SA5d-4</strain>
    </source>
</reference>
<keyword evidence="1" id="KW-0520">NAD</keyword>
<dbReference type="Pfam" id="PF01370">
    <property type="entry name" value="Epimerase"/>
    <property type="match status" value="1"/>
</dbReference>
<dbReference type="EMBL" id="NPIA01000002">
    <property type="protein sequence ID" value="OZM58018.1"/>
    <property type="molecule type" value="Genomic_DNA"/>
</dbReference>
<comment type="caution">
    <text evidence="3">The sequence shown here is derived from an EMBL/GenBank/DDBJ whole genome shotgun (WGS) entry which is preliminary data.</text>
</comment>
<gene>
    <name evidence="3" type="ORF">CIB95_06035</name>
</gene>
<evidence type="ECO:0000256" key="1">
    <source>
        <dbReference type="ARBA" id="ARBA00023027"/>
    </source>
</evidence>
<protein>
    <submittedName>
        <fullName evidence="3">UDP-glucose 4-epimerase</fullName>
    </submittedName>
</protein>
<dbReference type="Gene3D" id="3.40.50.720">
    <property type="entry name" value="NAD(P)-binding Rossmann-like Domain"/>
    <property type="match status" value="1"/>
</dbReference>
<keyword evidence="4" id="KW-1185">Reference proteome</keyword>
<dbReference type="InterPro" id="IPR036291">
    <property type="entry name" value="NAD(P)-bd_dom_sf"/>
</dbReference>
<proteinExistence type="predicted"/>
<dbReference type="AlphaFoldDB" id="A0A263BWS2"/>
<dbReference type="PRINTS" id="PR01713">
    <property type="entry name" value="NUCEPIMERASE"/>
</dbReference>
<dbReference type="Proteomes" id="UP000217083">
    <property type="component" value="Unassembled WGS sequence"/>
</dbReference>
<evidence type="ECO:0000313" key="4">
    <source>
        <dbReference type="Proteomes" id="UP000217083"/>
    </source>
</evidence>
<dbReference type="InterPro" id="IPR020904">
    <property type="entry name" value="Sc_DH/Rdtase_CS"/>
</dbReference>
<name>A0A263BWS2_9BACI</name>
<evidence type="ECO:0000259" key="2">
    <source>
        <dbReference type="Pfam" id="PF01370"/>
    </source>
</evidence>
<sequence>MNVLITGGAGFIGSHLTSALLQENRCNVTIIDMLHSYYDVNRKKERLKYLKSLRNFTYHQIDLLNEEKLSEVFKQNTFDIVIHLAALPGVAYSVEKPNEYVDYDIKATINVLKFAGESQVKHVIFASSSSVYGDQANEPLSEEMFNGKVVSPYAAAKVGAESFCHAFHHIYNYDVTVLRFFTVYGPWGRPDMAIPLFIKRLLDGESITVFDQNTARDYTYIDDIINGISLALDKGNGYKVYNLGNGNPVSMKQLLATMKSYFPAMSIIEKGWRTGDVTSTWANITKAQRELGYLPTVSFEEGLAKTIEWAKQYYTNKTYN</sequence>